<proteinExistence type="predicted"/>
<evidence type="ECO:0000313" key="2">
    <source>
        <dbReference type="Proteomes" id="UP001244341"/>
    </source>
</evidence>
<accession>A0ABY8TXW4</accession>
<keyword evidence="2" id="KW-1185">Reference proteome</keyword>
<dbReference type="Proteomes" id="UP001244341">
    <property type="component" value="Chromosome 5b"/>
</dbReference>
<sequence>MLELAAAASGGAAYITDNSSLSVSSSTIQGNSAQLGAGFVCQNGSTLIVRESLLLRNSATEGACIWSWRICKVVLDGVSLRDNKADRGGAVIVGGSTSVAVHNCSFVSNMASINAGAMSLLGFSNATIRGTRFSNNTARFAGALAAHGNSTLEHNSATDRMELSWLVTTRRYQ</sequence>
<name>A0ABY8TXW4_TETOB</name>
<dbReference type="EMBL" id="CP126212">
    <property type="protein sequence ID" value="WIA13976.1"/>
    <property type="molecule type" value="Genomic_DNA"/>
</dbReference>
<organism evidence="1 2">
    <name type="scientific">Tetradesmus obliquus</name>
    <name type="common">Green alga</name>
    <name type="synonym">Acutodesmus obliquus</name>
    <dbReference type="NCBI Taxonomy" id="3088"/>
    <lineage>
        <taxon>Eukaryota</taxon>
        <taxon>Viridiplantae</taxon>
        <taxon>Chlorophyta</taxon>
        <taxon>core chlorophytes</taxon>
        <taxon>Chlorophyceae</taxon>
        <taxon>CS clade</taxon>
        <taxon>Sphaeropleales</taxon>
        <taxon>Scenedesmaceae</taxon>
        <taxon>Tetradesmus</taxon>
    </lineage>
</organism>
<reference evidence="1 2" key="1">
    <citation type="submission" date="2023-05" db="EMBL/GenBank/DDBJ databases">
        <title>A 100% complete, gapless, phased diploid assembly of the Scenedesmus obliquus UTEX 3031 genome.</title>
        <authorList>
            <person name="Biondi T.C."/>
            <person name="Hanschen E.R."/>
            <person name="Kwon T."/>
            <person name="Eng W."/>
            <person name="Kruse C.P.S."/>
            <person name="Koehler S.I."/>
            <person name="Kunde Y."/>
            <person name="Gleasner C.D."/>
            <person name="You Mak K.T."/>
            <person name="Polle J."/>
            <person name="Hovde B.T."/>
            <person name="Starkenburg S.R."/>
        </authorList>
    </citation>
    <scope>NUCLEOTIDE SEQUENCE [LARGE SCALE GENOMIC DNA]</scope>
    <source>
        <strain evidence="1 2">DOE0152z</strain>
    </source>
</reference>
<dbReference type="InterPro" id="IPR012334">
    <property type="entry name" value="Pectin_lyas_fold"/>
</dbReference>
<dbReference type="SUPFAM" id="SSF51126">
    <property type="entry name" value="Pectin lyase-like"/>
    <property type="match status" value="1"/>
</dbReference>
<dbReference type="Gene3D" id="2.160.20.10">
    <property type="entry name" value="Single-stranded right-handed beta-helix, Pectin lyase-like"/>
    <property type="match status" value="1"/>
</dbReference>
<evidence type="ECO:0008006" key="3">
    <source>
        <dbReference type="Google" id="ProtNLM"/>
    </source>
</evidence>
<protein>
    <recommendedName>
        <fullName evidence="3">Right handed beta helix domain-containing protein</fullName>
    </recommendedName>
</protein>
<gene>
    <name evidence="1" type="ORF">OEZ85_002540</name>
</gene>
<dbReference type="InterPro" id="IPR011050">
    <property type="entry name" value="Pectin_lyase_fold/virulence"/>
</dbReference>
<evidence type="ECO:0000313" key="1">
    <source>
        <dbReference type="EMBL" id="WIA13976.1"/>
    </source>
</evidence>